<keyword evidence="4" id="KW-0175">Coiled coil</keyword>
<dbReference type="Pfam" id="PF07653">
    <property type="entry name" value="SH3_2"/>
    <property type="match status" value="1"/>
</dbReference>
<dbReference type="InterPro" id="IPR036028">
    <property type="entry name" value="SH3-like_dom_sf"/>
</dbReference>
<dbReference type="CDD" id="cd12142">
    <property type="entry name" value="SH3_D21-like"/>
    <property type="match status" value="1"/>
</dbReference>
<feature type="compositionally biased region" description="Low complexity" evidence="9">
    <location>
        <begin position="274"/>
        <end position="283"/>
    </location>
</feature>
<evidence type="ECO:0000256" key="6">
    <source>
        <dbReference type="ARBA" id="ARBA00037432"/>
    </source>
</evidence>
<comment type="subcellular location">
    <subcellularLocation>
        <location evidence="1">Membrane</location>
        <topology evidence="1">Peripheral membrane protein</topology>
    </subcellularLocation>
</comment>
<dbReference type="GeneTree" id="ENSGT00940000160627"/>
<evidence type="ECO:0000256" key="4">
    <source>
        <dbReference type="ARBA" id="ARBA00023054"/>
    </source>
</evidence>
<dbReference type="InterPro" id="IPR001452">
    <property type="entry name" value="SH3_domain"/>
</dbReference>
<keyword evidence="12" id="KW-1185">Reference proteome</keyword>
<sequence>MSDELTVKMGEVVTNVTKANEDGWLQGELRGKRGIFPATFAKDIPVYLMGDNMREPRSIRKPKNVVQTRKCEVAYAYNAQNEDELELVVGETLEILREIEDGWWMGRKNGKMGAFPSNFVKEIFVSPKGLPKLSETVFNKEICDHVISRVSLQGVEHCQVMFDYKATAADELELKKGDVVAILNKETEDDGWWEGELNGRHGFFPDNFVMILPPKDILQKQLQWIKMIKQIQKVHVTENSANIGLAHMIFDGSITICFFFTDDKPEKKDLRSNPPTKIKLPIIKPSPPPVKEKPHKLLPKKIASCFQPPRSTIVPISQKQPEEEAVDQFDGMDVQTEKLTHPTANRAKPPQRRPPTNLSATLQVSSILDKLYRCKNIPLILSPFLTRDMQELAYFAPVCFSLVTTRKENAEVVVRGNCNFPTN</sequence>
<reference evidence="11" key="2">
    <citation type="submission" date="2025-09" db="UniProtKB">
        <authorList>
            <consortium name="Ensembl"/>
        </authorList>
    </citation>
    <scope>IDENTIFICATION</scope>
</reference>
<dbReference type="Gene3D" id="2.30.30.40">
    <property type="entry name" value="SH3 Domains"/>
    <property type="match status" value="3"/>
</dbReference>
<keyword evidence="5" id="KW-0472">Membrane</keyword>
<dbReference type="Ensembl" id="ENSXCOT00000017337.1">
    <property type="protein sequence ID" value="ENSXCOP00000017117.1"/>
    <property type="gene ID" value="ENSXCOG00000012902.1"/>
</dbReference>
<name>A0A3B5M133_9TELE</name>
<dbReference type="PANTHER" id="PTHR14167:SF81">
    <property type="entry name" value="ENDOPHILIN-A"/>
    <property type="match status" value="1"/>
</dbReference>
<dbReference type="PROSITE" id="PS50002">
    <property type="entry name" value="SH3"/>
    <property type="match status" value="3"/>
</dbReference>
<evidence type="ECO:0000313" key="12">
    <source>
        <dbReference type="Proteomes" id="UP000261380"/>
    </source>
</evidence>
<dbReference type="Pfam" id="PF14604">
    <property type="entry name" value="SH3_9"/>
    <property type="match status" value="1"/>
</dbReference>
<feature type="region of interest" description="Disordered" evidence="9">
    <location>
        <begin position="268"/>
        <end position="294"/>
    </location>
</feature>
<dbReference type="AlphaFoldDB" id="A0A3B5M133"/>
<proteinExistence type="predicted"/>
<accession>A0A3B5M133</accession>
<evidence type="ECO:0000313" key="11">
    <source>
        <dbReference type="Ensembl" id="ENSXCOP00000017117.1"/>
    </source>
</evidence>
<protein>
    <recommendedName>
        <fullName evidence="7">Osteoclast-stimulating factor 1</fullName>
    </recommendedName>
</protein>
<dbReference type="PRINTS" id="PR00452">
    <property type="entry name" value="SH3DOMAIN"/>
</dbReference>
<evidence type="ECO:0000256" key="3">
    <source>
        <dbReference type="ARBA" id="ARBA00023043"/>
    </source>
</evidence>
<dbReference type="PANTHER" id="PTHR14167">
    <property type="entry name" value="SH3 DOMAIN-CONTAINING"/>
    <property type="match status" value="1"/>
</dbReference>
<evidence type="ECO:0000256" key="2">
    <source>
        <dbReference type="ARBA" id="ARBA00022443"/>
    </source>
</evidence>
<dbReference type="CDD" id="cd11874">
    <property type="entry name" value="SH3_CD2AP-like_2"/>
    <property type="match status" value="1"/>
</dbReference>
<comment type="function">
    <text evidence="6">Induces bone resorption, acting probably through a signaling cascade which results in the secretion of factor(s) enhancing osteoclast formation and activity.</text>
</comment>
<dbReference type="Pfam" id="PF00018">
    <property type="entry name" value="SH3_1"/>
    <property type="match status" value="1"/>
</dbReference>
<feature type="domain" description="SH3" evidence="10">
    <location>
        <begin position="66"/>
        <end position="125"/>
    </location>
</feature>
<dbReference type="InterPro" id="IPR050384">
    <property type="entry name" value="Endophilin_SH3RF"/>
</dbReference>
<evidence type="ECO:0000256" key="7">
    <source>
        <dbReference type="ARBA" id="ARBA00040640"/>
    </source>
</evidence>
<keyword evidence="3" id="KW-0040">ANK repeat</keyword>
<evidence type="ECO:0000256" key="1">
    <source>
        <dbReference type="ARBA" id="ARBA00004170"/>
    </source>
</evidence>
<dbReference type="STRING" id="32473.ENSXCOP00000017117"/>
<dbReference type="InterPro" id="IPR035468">
    <property type="entry name" value="SH3D21_SH3"/>
</dbReference>
<feature type="domain" description="SH3" evidence="10">
    <location>
        <begin position="1"/>
        <end position="46"/>
    </location>
</feature>
<dbReference type="FunFam" id="2.30.30.40:FF:000072">
    <property type="entry name" value="Unconventional Myosin IB"/>
    <property type="match status" value="1"/>
</dbReference>
<evidence type="ECO:0000256" key="5">
    <source>
        <dbReference type="ARBA" id="ARBA00023136"/>
    </source>
</evidence>
<feature type="domain" description="SH3" evidence="10">
    <location>
        <begin position="153"/>
        <end position="214"/>
    </location>
</feature>
<evidence type="ECO:0000259" key="10">
    <source>
        <dbReference type="PROSITE" id="PS50002"/>
    </source>
</evidence>
<dbReference type="SUPFAM" id="SSF50044">
    <property type="entry name" value="SH3-domain"/>
    <property type="match status" value="3"/>
</dbReference>
<organism evidence="11 12">
    <name type="scientific">Xiphophorus couchianus</name>
    <name type="common">Monterrey platyfish</name>
    <dbReference type="NCBI Taxonomy" id="32473"/>
    <lineage>
        <taxon>Eukaryota</taxon>
        <taxon>Metazoa</taxon>
        <taxon>Chordata</taxon>
        <taxon>Craniata</taxon>
        <taxon>Vertebrata</taxon>
        <taxon>Euteleostomi</taxon>
        <taxon>Actinopterygii</taxon>
        <taxon>Neopterygii</taxon>
        <taxon>Teleostei</taxon>
        <taxon>Neoteleostei</taxon>
        <taxon>Acanthomorphata</taxon>
        <taxon>Ovalentaria</taxon>
        <taxon>Atherinomorphae</taxon>
        <taxon>Cyprinodontiformes</taxon>
        <taxon>Poeciliidae</taxon>
        <taxon>Poeciliinae</taxon>
        <taxon>Xiphophorus</taxon>
    </lineage>
</organism>
<evidence type="ECO:0000256" key="8">
    <source>
        <dbReference type="PROSITE-ProRule" id="PRU00192"/>
    </source>
</evidence>
<dbReference type="Proteomes" id="UP000261380">
    <property type="component" value="Unplaced"/>
</dbReference>
<keyword evidence="2 8" id="KW-0728">SH3 domain</keyword>
<evidence type="ECO:0000256" key="9">
    <source>
        <dbReference type="SAM" id="MobiDB-lite"/>
    </source>
</evidence>
<dbReference type="PRINTS" id="PR01887">
    <property type="entry name" value="SPECTRNALPHA"/>
</dbReference>
<dbReference type="SMART" id="SM00326">
    <property type="entry name" value="SH3"/>
    <property type="match status" value="3"/>
</dbReference>
<reference evidence="11" key="1">
    <citation type="submission" date="2025-08" db="UniProtKB">
        <authorList>
            <consortium name="Ensembl"/>
        </authorList>
    </citation>
    <scope>IDENTIFICATION</scope>
</reference>